<evidence type="ECO:0000256" key="3">
    <source>
        <dbReference type="ARBA" id="ARBA00023163"/>
    </source>
</evidence>
<evidence type="ECO:0000256" key="1">
    <source>
        <dbReference type="ARBA" id="ARBA00023015"/>
    </source>
</evidence>
<evidence type="ECO:0000259" key="5">
    <source>
        <dbReference type="PROSITE" id="PS51464"/>
    </source>
</evidence>
<dbReference type="RefSeq" id="WP_069034282.1">
    <property type="nucleotide sequence ID" value="NZ_MDKC01000023.1"/>
</dbReference>
<keyword evidence="3" id="KW-0804">Transcription</keyword>
<dbReference type="InterPro" id="IPR035472">
    <property type="entry name" value="RpiR-like_SIS"/>
</dbReference>
<dbReference type="PROSITE" id="PS51071">
    <property type="entry name" value="HTH_RPIR"/>
    <property type="match status" value="1"/>
</dbReference>
<dbReference type="InterPro" id="IPR046348">
    <property type="entry name" value="SIS_dom_sf"/>
</dbReference>
<evidence type="ECO:0000313" key="7">
    <source>
        <dbReference type="Proteomes" id="UP000094580"/>
    </source>
</evidence>
<dbReference type="EMBL" id="MDKC01000023">
    <property type="protein sequence ID" value="ODG91522.1"/>
    <property type="molecule type" value="Genomic_DNA"/>
</dbReference>
<dbReference type="PROSITE" id="PS51464">
    <property type="entry name" value="SIS"/>
    <property type="match status" value="1"/>
</dbReference>
<dbReference type="SUPFAM" id="SSF46689">
    <property type="entry name" value="Homeodomain-like"/>
    <property type="match status" value="1"/>
</dbReference>
<dbReference type="SUPFAM" id="SSF53697">
    <property type="entry name" value="SIS domain"/>
    <property type="match status" value="1"/>
</dbReference>
<dbReference type="Proteomes" id="UP000094580">
    <property type="component" value="Unassembled WGS sequence"/>
</dbReference>
<dbReference type="Gene3D" id="3.40.50.10490">
    <property type="entry name" value="Glucose-6-phosphate isomerase like protein, domain 1"/>
    <property type="match status" value="1"/>
</dbReference>
<reference evidence="6 7" key="1">
    <citation type="submission" date="2016-07" db="EMBL/GenBank/DDBJ databases">
        <authorList>
            <person name="Townsley L."/>
            <person name="Shank E.A."/>
        </authorList>
    </citation>
    <scope>NUCLEOTIDE SEQUENCE [LARGE SCALE GENOMIC DNA]</scope>
    <source>
        <strain evidence="6 7">CH01</strain>
    </source>
</reference>
<feature type="domain" description="HTH rpiR-type" evidence="4">
    <location>
        <begin position="2"/>
        <end position="78"/>
    </location>
</feature>
<dbReference type="InterPro" id="IPR047640">
    <property type="entry name" value="RpiR-like"/>
</dbReference>
<evidence type="ECO:0000256" key="2">
    <source>
        <dbReference type="ARBA" id="ARBA00023125"/>
    </source>
</evidence>
<keyword evidence="7" id="KW-1185">Reference proteome</keyword>
<keyword evidence="1" id="KW-0805">Transcription regulation</keyword>
<evidence type="ECO:0000259" key="4">
    <source>
        <dbReference type="PROSITE" id="PS51071"/>
    </source>
</evidence>
<sequence length="247" mass="28700">MLHFEERIQKFEYKLNDTDDQIIEFIMNNKEEVVGYSIQYLAAQLFTVPNTITRLTKKLGFDGFSQMKNSLKEEIIKQDVFTEEDSLSFNIHKTIGLIDQNKLALTTKLIQEARRVLFFGVGDTAPFCEMMIKNLKVVGKQAEYYFHRHDILYELSRLESKENNLLFLISLSGETAQVLDVVELAKQKGIKIISLTHFSKNSLQQIADVNLYCYSPNKKFNEYNITDKTPLLLVLRALSEFYWKASN</sequence>
<gene>
    <name evidence="6" type="ORF">BED47_07675</name>
</gene>
<dbReference type="InterPro" id="IPR000281">
    <property type="entry name" value="HTH_RpiR"/>
</dbReference>
<evidence type="ECO:0000313" key="6">
    <source>
        <dbReference type="EMBL" id="ODG91522.1"/>
    </source>
</evidence>
<proteinExistence type="predicted"/>
<dbReference type="Pfam" id="PF01380">
    <property type="entry name" value="SIS"/>
    <property type="match status" value="1"/>
</dbReference>
<dbReference type="PANTHER" id="PTHR30514:SF21">
    <property type="entry name" value="RPIR-FAMILY TRANSCRIPTIONAL REGULATOR"/>
    <property type="match status" value="1"/>
</dbReference>
<feature type="domain" description="SIS" evidence="5">
    <location>
        <begin position="106"/>
        <end position="247"/>
    </location>
</feature>
<protein>
    <submittedName>
        <fullName evidence="6">RpiR family transcriptional regulator</fullName>
    </submittedName>
</protein>
<dbReference type="InterPro" id="IPR036388">
    <property type="entry name" value="WH-like_DNA-bd_sf"/>
</dbReference>
<keyword evidence="2" id="KW-0238">DNA-binding</keyword>
<accession>A0ABX2ZQ27</accession>
<dbReference type="Pfam" id="PF01418">
    <property type="entry name" value="HTH_6"/>
    <property type="match status" value="1"/>
</dbReference>
<dbReference type="PANTHER" id="PTHR30514">
    <property type="entry name" value="GLUCOKINASE"/>
    <property type="match status" value="1"/>
</dbReference>
<name>A0ABX2ZQ27_9BACI</name>
<comment type="caution">
    <text evidence="6">The sequence shown here is derived from an EMBL/GenBank/DDBJ whole genome shotgun (WGS) entry which is preliminary data.</text>
</comment>
<dbReference type="CDD" id="cd05013">
    <property type="entry name" value="SIS_RpiR"/>
    <property type="match status" value="1"/>
</dbReference>
<dbReference type="InterPro" id="IPR001347">
    <property type="entry name" value="SIS_dom"/>
</dbReference>
<organism evidence="6 7">
    <name type="scientific">Gottfriedia luciferensis</name>
    <dbReference type="NCBI Taxonomy" id="178774"/>
    <lineage>
        <taxon>Bacteria</taxon>
        <taxon>Bacillati</taxon>
        <taxon>Bacillota</taxon>
        <taxon>Bacilli</taxon>
        <taxon>Bacillales</taxon>
        <taxon>Bacillaceae</taxon>
        <taxon>Gottfriedia</taxon>
    </lineage>
</organism>
<dbReference type="Gene3D" id="1.10.10.10">
    <property type="entry name" value="Winged helix-like DNA-binding domain superfamily/Winged helix DNA-binding domain"/>
    <property type="match status" value="1"/>
</dbReference>
<dbReference type="InterPro" id="IPR009057">
    <property type="entry name" value="Homeodomain-like_sf"/>
</dbReference>